<keyword evidence="3" id="KW-1185">Reference proteome</keyword>
<dbReference type="AlphaFoldDB" id="A0A0N0UWJ4"/>
<sequence>MSKVDIRVLRNLSDSKKRVITNVMQHLEQRHEKKSSKRWQYRVLTMILSVCIGLFIYHQYKDAQQASMIPPVLDEQMLELALQSDAKMNGKNRLYRYSFDSFLMVESAFVYAQSQGLAPTQSQIAKKLEEVMDSFHYGELTLSERLSMLQMSEEAFIESYAKPIAYKAATGDLLWDATKADYPHTSDQVRMWFVEQEAMAYLEQHYHRELASLREKYKIPEKFGQATYTRSGMVVALKEYEFLVVSGASASDLAKLSVDEIVQKHTNGTWFPLVKAPKKLSVGDQVEVQYRKAIGGDAQSFIEFKDTIGIKIVEEY</sequence>
<accession>A0A0N0UWJ4</accession>
<feature type="transmembrane region" description="Helical" evidence="1">
    <location>
        <begin position="39"/>
        <end position="60"/>
    </location>
</feature>
<dbReference type="RefSeq" id="WP_053995679.1">
    <property type="nucleotide sequence ID" value="NZ_CP065643.1"/>
</dbReference>
<proteinExistence type="predicted"/>
<dbReference type="STRING" id="33935.ADM90_14550"/>
<gene>
    <name evidence="2" type="ORF">ADM90_14550</name>
</gene>
<evidence type="ECO:0000256" key="1">
    <source>
        <dbReference type="SAM" id="Phobius"/>
    </source>
</evidence>
<protein>
    <submittedName>
        <fullName evidence="2">Uncharacterized protein</fullName>
    </submittedName>
</protein>
<dbReference type="EMBL" id="LGCI01000009">
    <property type="protein sequence ID" value="KOY81611.1"/>
    <property type="molecule type" value="Genomic_DNA"/>
</dbReference>
<name>A0A0N0UWJ4_9BACI</name>
<dbReference type="Proteomes" id="UP000037977">
    <property type="component" value="Unassembled WGS sequence"/>
</dbReference>
<dbReference type="Pfam" id="PF11518">
    <property type="entry name" value="DUF3221"/>
    <property type="match status" value="1"/>
</dbReference>
<comment type="caution">
    <text evidence="2">The sequence shown here is derived from an EMBL/GenBank/DDBJ whole genome shotgun (WGS) entry which is preliminary data.</text>
</comment>
<evidence type="ECO:0000313" key="2">
    <source>
        <dbReference type="EMBL" id="KOY81611.1"/>
    </source>
</evidence>
<reference evidence="2 3" key="1">
    <citation type="submission" date="2015-07" db="EMBL/GenBank/DDBJ databases">
        <title>Genome sequencing project for genomic taxonomy and phylogenomics of Bacillus-like bacteria.</title>
        <authorList>
            <person name="Liu B."/>
            <person name="Wang J."/>
            <person name="Zhu Y."/>
            <person name="Liu G."/>
            <person name="Chen Q."/>
            <person name="Chen Z."/>
            <person name="Che J."/>
            <person name="Ge C."/>
            <person name="Shi H."/>
            <person name="Pan Z."/>
            <person name="Liu X."/>
        </authorList>
    </citation>
    <scope>NUCLEOTIDE SEQUENCE [LARGE SCALE GENOMIC DNA]</scope>
    <source>
        <strain evidence="2 3">DSM 54</strain>
    </source>
</reference>
<dbReference type="InterPro" id="IPR021598">
    <property type="entry name" value="DUF3221"/>
</dbReference>
<evidence type="ECO:0000313" key="3">
    <source>
        <dbReference type="Proteomes" id="UP000037977"/>
    </source>
</evidence>
<organism evidence="2 3">
    <name type="scientific">Lysinibacillus macroides</name>
    <dbReference type="NCBI Taxonomy" id="33935"/>
    <lineage>
        <taxon>Bacteria</taxon>
        <taxon>Bacillati</taxon>
        <taxon>Bacillota</taxon>
        <taxon>Bacilli</taxon>
        <taxon>Bacillales</taxon>
        <taxon>Bacillaceae</taxon>
        <taxon>Lysinibacillus</taxon>
    </lineage>
</organism>
<dbReference type="OrthoDB" id="2731005at2"/>
<keyword evidence="1" id="KW-1133">Transmembrane helix</keyword>
<keyword evidence="1" id="KW-0812">Transmembrane</keyword>
<keyword evidence="1" id="KW-0472">Membrane</keyword>
<dbReference type="PATRIC" id="fig|33935.3.peg.4932"/>